<protein>
    <submittedName>
        <fullName evidence="15">THAP domain-containing protein 2-like</fullName>
    </submittedName>
</protein>
<evidence type="ECO:0000256" key="7">
    <source>
        <dbReference type="ARBA" id="ARBA00023054"/>
    </source>
</evidence>
<gene>
    <name evidence="15" type="ORF">FWK35_00031392</name>
</gene>
<keyword evidence="3" id="KW-0479">Metal-binding</keyword>
<dbReference type="GO" id="GO:0008270">
    <property type="term" value="F:zinc ion binding"/>
    <property type="evidence" value="ECO:0007669"/>
    <property type="project" value="UniProtKB-KW"/>
</dbReference>
<dbReference type="Proteomes" id="UP000478052">
    <property type="component" value="Unassembled WGS sequence"/>
</dbReference>
<evidence type="ECO:0000256" key="2">
    <source>
        <dbReference type="ARBA" id="ARBA00006177"/>
    </source>
</evidence>
<evidence type="ECO:0000313" key="16">
    <source>
        <dbReference type="Proteomes" id="UP000478052"/>
    </source>
</evidence>
<evidence type="ECO:0000256" key="11">
    <source>
        <dbReference type="ARBA" id="ARBA00023306"/>
    </source>
</evidence>
<proteinExistence type="inferred from homology"/>
<dbReference type="InterPro" id="IPR048366">
    <property type="entry name" value="TNP-like_GBD"/>
</dbReference>
<dbReference type="PANTHER" id="PTHR46600">
    <property type="entry name" value="THAP DOMAIN-CONTAINING"/>
    <property type="match status" value="1"/>
</dbReference>
<dbReference type="PANTHER" id="PTHR46600:SF1">
    <property type="entry name" value="THAP DOMAIN-CONTAINING PROTEIN 1"/>
    <property type="match status" value="1"/>
</dbReference>
<dbReference type="Gene3D" id="6.20.210.20">
    <property type="entry name" value="THAP domain"/>
    <property type="match status" value="1"/>
</dbReference>
<dbReference type="AlphaFoldDB" id="A0A6G0VT96"/>
<sequence>MGGCTAVNCSNTRSKGFRLFRFPRDPKRRKTWLQNCRRDKWQPTNYSELCEIHFEEGQFEQNRQDGLKKLKPNAIPTLFDIPNPPRLLKTKRKSLFKTIGNCSNDNSKINTCLTEKRLSQAILIENNVTISENYSEPVSEQCLLLDPKNQLMKKEIQEIEKIEEEKKLAELEVVHLKAKVQKSNKLLNTFLCDDRVLALNKPPRKETKYPLPAYSTLTRRLRQFKLNFGVFNDLLEPLKHKVSCMEESDRFCCMFVDEMEISPHLSFDKNRREMFGGITIGNSTKVGNKLLVVLIRGVKHTWKQIIGAHVTDGAVNNEYFKNFIFECINFVESCGIQVLSLSSDMGNSNRALWTVLGIQVKKEGIRENKFFYNWHYIFITPDVCHLIKNLKSATLKGDIILPTTYCDINNLPSQIVKGSYVTKLWTEEINGGKELRSLYHLKREDIFPDNFQKMNVDSAIRFFSLKTAVALELAVKLGTLPQDALVTAHFIRIIDEWFTLTASKLRKT</sequence>
<feature type="coiled-coil region" evidence="13">
    <location>
        <begin position="152"/>
        <end position="179"/>
    </location>
</feature>
<evidence type="ECO:0000313" key="15">
    <source>
        <dbReference type="EMBL" id="KAF0708404.1"/>
    </source>
</evidence>
<organism evidence="15 16">
    <name type="scientific">Aphis craccivora</name>
    <name type="common">Cowpea aphid</name>
    <dbReference type="NCBI Taxonomy" id="307492"/>
    <lineage>
        <taxon>Eukaryota</taxon>
        <taxon>Metazoa</taxon>
        <taxon>Ecdysozoa</taxon>
        <taxon>Arthropoda</taxon>
        <taxon>Hexapoda</taxon>
        <taxon>Insecta</taxon>
        <taxon>Pterygota</taxon>
        <taxon>Neoptera</taxon>
        <taxon>Paraneoptera</taxon>
        <taxon>Hemiptera</taxon>
        <taxon>Sternorrhyncha</taxon>
        <taxon>Aphidomorpha</taxon>
        <taxon>Aphidoidea</taxon>
        <taxon>Aphididae</taxon>
        <taxon>Aphidini</taxon>
        <taxon>Aphis</taxon>
        <taxon>Aphis</taxon>
    </lineage>
</organism>
<dbReference type="InterPro" id="IPR006612">
    <property type="entry name" value="THAP_Znf"/>
</dbReference>
<keyword evidence="11" id="KW-0131">Cell cycle</keyword>
<dbReference type="GO" id="GO:0005654">
    <property type="term" value="C:nucleoplasm"/>
    <property type="evidence" value="ECO:0007669"/>
    <property type="project" value="UniProtKB-SubCell"/>
</dbReference>
<evidence type="ECO:0000259" key="14">
    <source>
        <dbReference type="PROSITE" id="PS50950"/>
    </source>
</evidence>
<dbReference type="Pfam" id="PF21788">
    <property type="entry name" value="TNP-like_GBD"/>
    <property type="match status" value="1"/>
</dbReference>
<dbReference type="Pfam" id="PF21787">
    <property type="entry name" value="TNP-like_RNaseH_N"/>
    <property type="match status" value="1"/>
</dbReference>
<keyword evidence="5" id="KW-0862">Zinc</keyword>
<keyword evidence="4 12" id="KW-0863">Zinc-finger</keyword>
<evidence type="ECO:0000256" key="5">
    <source>
        <dbReference type="ARBA" id="ARBA00022833"/>
    </source>
</evidence>
<reference evidence="15 16" key="1">
    <citation type="submission" date="2019-08" db="EMBL/GenBank/DDBJ databases">
        <title>Whole genome of Aphis craccivora.</title>
        <authorList>
            <person name="Voronova N.V."/>
            <person name="Shulinski R.S."/>
            <person name="Bandarenka Y.V."/>
            <person name="Zhorov D.G."/>
            <person name="Warner D."/>
        </authorList>
    </citation>
    <scope>NUCLEOTIDE SEQUENCE [LARGE SCALE GENOMIC DNA]</scope>
    <source>
        <strain evidence="15">180601</strain>
        <tissue evidence="15">Whole Body</tissue>
    </source>
</reference>
<feature type="domain" description="THAP-type" evidence="14">
    <location>
        <begin position="1"/>
        <end position="79"/>
    </location>
</feature>
<keyword evidence="8 12" id="KW-0238">DNA-binding</keyword>
<dbReference type="Pfam" id="PF05485">
    <property type="entry name" value="THAP"/>
    <property type="match status" value="1"/>
</dbReference>
<comment type="subcellular location">
    <subcellularLocation>
        <location evidence="1">Nucleus</location>
        <location evidence="1">Nucleoplasm</location>
    </subcellularLocation>
</comment>
<keyword evidence="16" id="KW-1185">Reference proteome</keyword>
<dbReference type="SMART" id="SM00980">
    <property type="entry name" value="THAP"/>
    <property type="match status" value="1"/>
</dbReference>
<dbReference type="PROSITE" id="PS50950">
    <property type="entry name" value="ZF_THAP"/>
    <property type="match status" value="1"/>
</dbReference>
<name>A0A6G0VT96_APHCR</name>
<evidence type="ECO:0000256" key="12">
    <source>
        <dbReference type="PROSITE-ProRule" id="PRU00309"/>
    </source>
</evidence>
<dbReference type="InterPro" id="IPR048365">
    <property type="entry name" value="TNP-like_RNaseH_N"/>
</dbReference>
<dbReference type="GO" id="GO:0043565">
    <property type="term" value="F:sequence-specific DNA binding"/>
    <property type="evidence" value="ECO:0007669"/>
    <property type="project" value="InterPro"/>
</dbReference>
<dbReference type="InterPro" id="IPR038441">
    <property type="entry name" value="THAP_Znf_sf"/>
</dbReference>
<evidence type="ECO:0000256" key="9">
    <source>
        <dbReference type="ARBA" id="ARBA00023163"/>
    </source>
</evidence>
<dbReference type="SUPFAM" id="SSF57716">
    <property type="entry name" value="Glucocorticoid receptor-like (DNA-binding domain)"/>
    <property type="match status" value="1"/>
</dbReference>
<keyword evidence="10" id="KW-0539">Nucleus</keyword>
<dbReference type="OrthoDB" id="8948150at2759"/>
<comment type="caution">
    <text evidence="15">The sequence shown here is derived from an EMBL/GenBank/DDBJ whole genome shotgun (WGS) entry which is preliminary data.</text>
</comment>
<keyword evidence="9" id="KW-0804">Transcription</keyword>
<evidence type="ECO:0000256" key="8">
    <source>
        <dbReference type="ARBA" id="ARBA00023125"/>
    </source>
</evidence>
<evidence type="ECO:0000256" key="13">
    <source>
        <dbReference type="SAM" id="Coils"/>
    </source>
</evidence>
<evidence type="ECO:0000256" key="4">
    <source>
        <dbReference type="ARBA" id="ARBA00022771"/>
    </source>
</evidence>
<evidence type="ECO:0000256" key="6">
    <source>
        <dbReference type="ARBA" id="ARBA00023015"/>
    </source>
</evidence>
<evidence type="ECO:0000256" key="10">
    <source>
        <dbReference type="ARBA" id="ARBA00023242"/>
    </source>
</evidence>
<dbReference type="SMART" id="SM00692">
    <property type="entry name" value="DM3"/>
    <property type="match status" value="1"/>
</dbReference>
<keyword evidence="7 13" id="KW-0175">Coiled coil</keyword>
<comment type="similarity">
    <text evidence="2">Belongs to the THAP1 family.</text>
</comment>
<evidence type="ECO:0000256" key="3">
    <source>
        <dbReference type="ARBA" id="ARBA00022723"/>
    </source>
</evidence>
<accession>A0A6G0VT96</accession>
<keyword evidence="6" id="KW-0805">Transcription regulation</keyword>
<dbReference type="EMBL" id="VUJU01012195">
    <property type="protein sequence ID" value="KAF0708404.1"/>
    <property type="molecule type" value="Genomic_DNA"/>
</dbReference>
<dbReference type="InterPro" id="IPR026516">
    <property type="entry name" value="THAP1/10"/>
</dbReference>
<evidence type="ECO:0000256" key="1">
    <source>
        <dbReference type="ARBA" id="ARBA00004642"/>
    </source>
</evidence>